<accession>A0AAQ1G7E1</accession>
<keyword evidence="2" id="KW-1185">Reference proteome</keyword>
<proteinExistence type="predicted"/>
<dbReference type="AlphaFoldDB" id="A0AAQ1G7E1"/>
<dbReference type="Proteomes" id="UP000243518">
    <property type="component" value="Unassembled WGS sequence"/>
</dbReference>
<gene>
    <name evidence="1" type="ORF">SAMN05216586_105173</name>
</gene>
<reference evidence="1 2" key="1">
    <citation type="submission" date="2016-10" db="EMBL/GenBank/DDBJ databases">
        <authorList>
            <person name="Varghese N."/>
            <person name="Submissions S."/>
        </authorList>
    </citation>
    <scope>NUCLEOTIDE SEQUENCE [LARGE SCALE GENOMIC DNA]</scope>
    <source>
        <strain evidence="1 2">CECT 8317</strain>
    </source>
</reference>
<dbReference type="EMBL" id="FNVE01000005">
    <property type="protein sequence ID" value="SEG35338.1"/>
    <property type="molecule type" value="Genomic_DNA"/>
</dbReference>
<evidence type="ECO:0000313" key="1">
    <source>
        <dbReference type="EMBL" id="SEG35338.1"/>
    </source>
</evidence>
<sequence length="212" mass="23468">MKVSDLVLYRRFDPKVHGITAEEALDRAVDGEIPVFYKIDAPVTLHGPTHTEPSGKKVAGPDLGKWHSITIQIPQGLLFDLMLDEQAHLTDADGNPTALEVESVYPAAPQEFSSYLLWPEGRPIQLERDKLFFNAADLKGLATDKERPIHTRERRNVAQIIAALARMADLDLSEPYKAYDAMESSSDLAGAQLPSKDTVARWLKAAHAEDKA</sequence>
<organism evidence="1 2">
    <name type="scientific">Halopseudomonas aestusnigri</name>
    <dbReference type="NCBI Taxonomy" id="857252"/>
    <lineage>
        <taxon>Bacteria</taxon>
        <taxon>Pseudomonadati</taxon>
        <taxon>Pseudomonadota</taxon>
        <taxon>Gammaproteobacteria</taxon>
        <taxon>Pseudomonadales</taxon>
        <taxon>Pseudomonadaceae</taxon>
        <taxon>Halopseudomonas</taxon>
    </lineage>
</organism>
<comment type="caution">
    <text evidence="1">The sequence shown here is derived from an EMBL/GenBank/DDBJ whole genome shotgun (WGS) entry which is preliminary data.</text>
</comment>
<name>A0AAQ1G7E1_9GAMM</name>
<dbReference type="RefSeq" id="WP_088275490.1">
    <property type="nucleotide sequence ID" value="NZ_FNVE01000005.1"/>
</dbReference>
<evidence type="ECO:0000313" key="2">
    <source>
        <dbReference type="Proteomes" id="UP000243518"/>
    </source>
</evidence>
<protein>
    <submittedName>
        <fullName evidence="1">Uncharacterized protein</fullName>
    </submittedName>
</protein>